<dbReference type="InterPro" id="IPR051910">
    <property type="entry name" value="ComF/GntX_DNA_util-trans"/>
</dbReference>
<evidence type="ECO:0000313" key="3">
    <source>
        <dbReference type="EMBL" id="TWJ12839.1"/>
    </source>
</evidence>
<evidence type="ECO:0000313" key="4">
    <source>
        <dbReference type="Proteomes" id="UP000321617"/>
    </source>
</evidence>
<dbReference type="Pfam" id="PF00156">
    <property type="entry name" value="Pribosyltran"/>
    <property type="match status" value="1"/>
</dbReference>
<feature type="domain" description="Phosphoribosyltransferase" evidence="2">
    <location>
        <begin position="169"/>
        <end position="216"/>
    </location>
</feature>
<reference evidence="3 4" key="1">
    <citation type="journal article" date="2013" name="Stand. Genomic Sci.">
        <title>Genomic Encyclopedia of Type Strains, Phase I: The one thousand microbial genomes (KMG-I) project.</title>
        <authorList>
            <person name="Kyrpides N.C."/>
            <person name="Woyke T."/>
            <person name="Eisen J.A."/>
            <person name="Garrity G."/>
            <person name="Lilburn T.G."/>
            <person name="Beck B.J."/>
            <person name="Whitman W.B."/>
            <person name="Hugenholtz P."/>
            <person name="Klenk H.P."/>
        </authorList>
    </citation>
    <scope>NUCLEOTIDE SEQUENCE [LARGE SCALE GENOMIC DNA]</scope>
    <source>
        <strain evidence="3 4">DSM 45044</strain>
    </source>
</reference>
<sequence>MMTEGGDSWWRAGFHRLRDLVVPDECGGCGGRPPPGRAVCEGCRAVLAGSPVLRRRLPGLVVLSGWPYQGVARSCLLAFKDGGRRDLAGVVAARLARLPVLAGPEPVVLVPVPSTRRARRRRGFDHAATLAARVAAGRPGTWWVPALGSRDRPDSAGLSATHRRSAAEAATYPRRSALSRLRRLGRGSRIVLVDDIVTTGAALTAARRALRREGLLVNAAITGATALRRVESDPDLMMTSAL</sequence>
<dbReference type="SUPFAM" id="SSF53271">
    <property type="entry name" value="PRTase-like"/>
    <property type="match status" value="1"/>
</dbReference>
<evidence type="ECO:0000259" key="2">
    <source>
        <dbReference type="Pfam" id="PF00156"/>
    </source>
</evidence>
<dbReference type="PANTHER" id="PTHR47505:SF1">
    <property type="entry name" value="DNA UTILIZATION PROTEIN YHGH"/>
    <property type="match status" value="1"/>
</dbReference>
<evidence type="ECO:0000256" key="1">
    <source>
        <dbReference type="ARBA" id="ARBA00008007"/>
    </source>
</evidence>
<organism evidence="3 4">
    <name type="scientific">Stackebrandtia albiflava</name>
    <dbReference type="NCBI Taxonomy" id="406432"/>
    <lineage>
        <taxon>Bacteria</taxon>
        <taxon>Bacillati</taxon>
        <taxon>Actinomycetota</taxon>
        <taxon>Actinomycetes</taxon>
        <taxon>Glycomycetales</taxon>
        <taxon>Glycomycetaceae</taxon>
        <taxon>Stackebrandtia</taxon>
    </lineage>
</organism>
<keyword evidence="3" id="KW-0328">Glycosyltransferase</keyword>
<dbReference type="Proteomes" id="UP000321617">
    <property type="component" value="Unassembled WGS sequence"/>
</dbReference>
<comment type="similarity">
    <text evidence="1">Belongs to the ComF/GntX family.</text>
</comment>
<dbReference type="GO" id="GO:0016757">
    <property type="term" value="F:glycosyltransferase activity"/>
    <property type="evidence" value="ECO:0007669"/>
    <property type="project" value="UniProtKB-KW"/>
</dbReference>
<protein>
    <submittedName>
        <fullName evidence="3">Putative amidophosphoribosyltransferase</fullName>
    </submittedName>
</protein>
<comment type="caution">
    <text evidence="3">The sequence shown here is derived from an EMBL/GenBank/DDBJ whole genome shotgun (WGS) entry which is preliminary data.</text>
</comment>
<keyword evidence="4" id="KW-1185">Reference proteome</keyword>
<dbReference type="InterPro" id="IPR029057">
    <property type="entry name" value="PRTase-like"/>
</dbReference>
<dbReference type="AlphaFoldDB" id="A0A562V4M3"/>
<proteinExistence type="inferred from homology"/>
<dbReference type="InterPro" id="IPR000836">
    <property type="entry name" value="PRTase_dom"/>
</dbReference>
<dbReference type="Gene3D" id="3.40.50.2020">
    <property type="match status" value="1"/>
</dbReference>
<dbReference type="PANTHER" id="PTHR47505">
    <property type="entry name" value="DNA UTILIZATION PROTEIN YHGH"/>
    <property type="match status" value="1"/>
</dbReference>
<gene>
    <name evidence="3" type="ORF">LX16_3605</name>
</gene>
<dbReference type="EMBL" id="VLLL01000006">
    <property type="protein sequence ID" value="TWJ12839.1"/>
    <property type="molecule type" value="Genomic_DNA"/>
</dbReference>
<keyword evidence="3" id="KW-0808">Transferase</keyword>
<accession>A0A562V4M3</accession>
<name>A0A562V4M3_9ACTN</name>